<feature type="transmembrane region" description="Helical" evidence="1">
    <location>
        <begin position="32"/>
        <end position="49"/>
    </location>
</feature>
<dbReference type="EMBL" id="MUXU01000056">
    <property type="protein sequence ID" value="OOR88072.1"/>
    <property type="molecule type" value="Genomic_DNA"/>
</dbReference>
<dbReference type="Proteomes" id="UP000190435">
    <property type="component" value="Unassembled WGS sequence"/>
</dbReference>
<protein>
    <submittedName>
        <fullName evidence="2">Uncharacterized protein</fullName>
    </submittedName>
</protein>
<proteinExistence type="predicted"/>
<reference evidence="2 3" key="1">
    <citation type="submission" date="2017-02" db="EMBL/GenBank/DDBJ databases">
        <title>Draft genome sequence of Moraxella caviae CCUG 355 type strain.</title>
        <authorList>
            <person name="Engstrom-Jakobsson H."/>
            <person name="Salva-Serra F."/>
            <person name="Thorell K."/>
            <person name="Gonzales-Siles L."/>
            <person name="Karlsson R."/>
            <person name="Boulund F."/>
            <person name="Engstrand L."/>
            <person name="Moore E."/>
        </authorList>
    </citation>
    <scope>NUCLEOTIDE SEQUENCE [LARGE SCALE GENOMIC DNA]</scope>
    <source>
        <strain evidence="2 3">CCUG 355</strain>
    </source>
</reference>
<comment type="caution">
    <text evidence="2">The sequence shown here is derived from an EMBL/GenBank/DDBJ whole genome shotgun (WGS) entry which is preliminary data.</text>
</comment>
<gene>
    <name evidence="2" type="ORF">B0181_08955</name>
</gene>
<keyword evidence="1" id="KW-0472">Membrane</keyword>
<name>A0A1S9ZX27_9GAMM</name>
<evidence type="ECO:0000313" key="3">
    <source>
        <dbReference type="Proteomes" id="UP000190435"/>
    </source>
</evidence>
<keyword evidence="1" id="KW-0812">Transmembrane</keyword>
<evidence type="ECO:0000256" key="1">
    <source>
        <dbReference type="SAM" id="Phobius"/>
    </source>
</evidence>
<organism evidence="2 3">
    <name type="scientific">Moraxella caviae</name>
    <dbReference type="NCBI Taxonomy" id="34060"/>
    <lineage>
        <taxon>Bacteria</taxon>
        <taxon>Pseudomonadati</taxon>
        <taxon>Pseudomonadota</taxon>
        <taxon>Gammaproteobacteria</taxon>
        <taxon>Moraxellales</taxon>
        <taxon>Moraxellaceae</taxon>
        <taxon>Moraxella</taxon>
    </lineage>
</organism>
<keyword evidence="3" id="KW-1185">Reference proteome</keyword>
<dbReference type="AlphaFoldDB" id="A0A1S9ZX27"/>
<sequence>MLKVVCQNQQNFTNILLKVSLKVSPKPTKTDFNVFSFIAFGCLCAFLAFQVRKNPLSSSVNFIACKGVRLVLSFDPPNFITQTLCALGQRVLRPKFAHATFL</sequence>
<dbReference type="STRING" id="34060.B0181_08955"/>
<accession>A0A1S9ZX27</accession>
<evidence type="ECO:0000313" key="2">
    <source>
        <dbReference type="EMBL" id="OOR88072.1"/>
    </source>
</evidence>
<keyword evidence="1" id="KW-1133">Transmembrane helix</keyword>